<dbReference type="EMBL" id="JACHXV010000008">
    <property type="protein sequence ID" value="MBB3174522.1"/>
    <property type="molecule type" value="Genomic_DNA"/>
</dbReference>
<feature type="modified residue" description="N6-(pyridoxal phosphate)lysine" evidence="11">
    <location>
        <position position="84"/>
    </location>
</feature>
<reference evidence="15 17" key="1">
    <citation type="submission" date="2020-06" db="EMBL/GenBank/DDBJ databases">
        <title>Description of novel acetic acid bacteria.</title>
        <authorList>
            <person name="Sombolestani A."/>
        </authorList>
    </citation>
    <scope>NUCLEOTIDE SEQUENCE [LARGE SCALE GENOMIC DNA]</scope>
    <source>
        <strain evidence="15 17">LMG 26838</strain>
    </source>
</reference>
<comment type="pathway">
    <text evidence="2">Amino-acid biosynthesis; L-cysteine biosynthesis; L-cysteine from L-serine: step 2/2.</text>
</comment>
<evidence type="ECO:0000256" key="6">
    <source>
        <dbReference type="ARBA" id="ARBA00022679"/>
    </source>
</evidence>
<dbReference type="InterPro" id="IPR036052">
    <property type="entry name" value="TrpB-like_PALP_sf"/>
</dbReference>
<keyword evidence="5" id="KW-0028">Amino-acid biosynthesis</keyword>
<dbReference type="RefSeq" id="WP_176622697.1">
    <property type="nucleotide sequence ID" value="NZ_JABXXQ010000064.1"/>
</dbReference>
<dbReference type="GO" id="GO:0004124">
    <property type="term" value="F:cysteine synthase activity"/>
    <property type="evidence" value="ECO:0007669"/>
    <property type="project" value="UniProtKB-EC"/>
</dbReference>
<dbReference type="AlphaFoldDB" id="A0A850NIU0"/>
<dbReference type="GO" id="GO:0006535">
    <property type="term" value="P:cysteine biosynthetic process from serine"/>
    <property type="evidence" value="ECO:0007669"/>
    <property type="project" value="InterPro"/>
</dbReference>
<evidence type="ECO:0000256" key="2">
    <source>
        <dbReference type="ARBA" id="ARBA00004962"/>
    </source>
</evidence>
<dbReference type="PANTHER" id="PTHR10314">
    <property type="entry name" value="CYSTATHIONINE BETA-SYNTHASE"/>
    <property type="match status" value="1"/>
</dbReference>
<dbReference type="InterPro" id="IPR001926">
    <property type="entry name" value="TrpB-like_PALP"/>
</dbReference>
<evidence type="ECO:0000313" key="16">
    <source>
        <dbReference type="Proteomes" id="UP000557688"/>
    </source>
</evidence>
<evidence type="ECO:0000259" key="13">
    <source>
        <dbReference type="Pfam" id="PF00291"/>
    </source>
</evidence>
<dbReference type="Gene3D" id="3.40.50.1100">
    <property type="match status" value="2"/>
</dbReference>
<evidence type="ECO:0000313" key="14">
    <source>
        <dbReference type="EMBL" id="MBB3174522.1"/>
    </source>
</evidence>
<dbReference type="Pfam" id="PF00291">
    <property type="entry name" value="PALP"/>
    <property type="match status" value="1"/>
</dbReference>
<keyword evidence="7 10" id="KW-0663">Pyridoxal phosphate</keyword>
<evidence type="ECO:0000256" key="9">
    <source>
        <dbReference type="ARBA" id="ARBA00047931"/>
    </source>
</evidence>
<evidence type="ECO:0000256" key="7">
    <source>
        <dbReference type="ARBA" id="ARBA00022898"/>
    </source>
</evidence>
<evidence type="ECO:0000313" key="17">
    <source>
        <dbReference type="Proteomes" id="UP000565205"/>
    </source>
</evidence>
<feature type="binding site" evidence="10">
    <location>
        <position position="115"/>
    </location>
    <ligand>
        <name>pyridoxal 5'-phosphate</name>
        <dbReference type="ChEBI" id="CHEBI:597326"/>
    </ligand>
</feature>
<protein>
    <recommendedName>
        <fullName evidence="4">cysteine synthase</fullName>
        <ecNumber evidence="4">2.5.1.47</ecNumber>
    </recommendedName>
</protein>
<evidence type="ECO:0000256" key="4">
    <source>
        <dbReference type="ARBA" id="ARBA00012681"/>
    </source>
</evidence>
<evidence type="ECO:0000313" key="15">
    <source>
        <dbReference type="EMBL" id="NVN29751.1"/>
    </source>
</evidence>
<evidence type="ECO:0000256" key="12">
    <source>
        <dbReference type="SAM" id="MobiDB-lite"/>
    </source>
</evidence>
<organism evidence="15 17">
    <name type="scientific">Endobacter medicaginis</name>
    <dbReference type="NCBI Taxonomy" id="1181271"/>
    <lineage>
        <taxon>Bacteria</taxon>
        <taxon>Pseudomonadati</taxon>
        <taxon>Pseudomonadota</taxon>
        <taxon>Alphaproteobacteria</taxon>
        <taxon>Acetobacterales</taxon>
        <taxon>Acetobacteraceae</taxon>
        <taxon>Endobacter</taxon>
    </lineage>
</organism>
<dbReference type="Proteomes" id="UP000557688">
    <property type="component" value="Unassembled WGS sequence"/>
</dbReference>
<sequence length="350" mass="36608">MAHSKTLSKRPATRPAPEATPRDAVEAAVWSGKLSAPRGRIYDNIVEAVGGTPLVRIPRLACEDAACADVMLKLEFFNPLGSVKDRIGAAMILKAEAEGLITPGRTVLVEPTSGNTGIALAFVAASRGYRLIVTMPEGASIERRKMLRLMDVQLELTPAKLGMAGAIARANEILANTPDSWMPRQFDNPANPEIHALTTAEEIWRDTDGGVDIVVAGIGTGGTATGIARALKPRKPGLKVFGLEPAESAVLNGDEPGPHGIQGIGPGFRPGVLDQGLLDGVLTVSEREAIAAARRCARIEGLPIGISSGAALHAALRLAGQAENEGKQIIAISPSFAERYLSTSLFAGLA</sequence>
<feature type="binding site" evidence="10">
    <location>
        <position position="307"/>
    </location>
    <ligand>
        <name>pyridoxal 5'-phosphate</name>
        <dbReference type="ChEBI" id="CHEBI:597326"/>
    </ligand>
</feature>
<feature type="compositionally biased region" description="Basic residues" evidence="12">
    <location>
        <begin position="1"/>
        <end position="12"/>
    </location>
</feature>
<dbReference type="FunFam" id="3.40.50.1100:FF:000067">
    <property type="entry name" value="Cysteine synthase"/>
    <property type="match status" value="1"/>
</dbReference>
<dbReference type="EC" id="2.5.1.47" evidence="4"/>
<evidence type="ECO:0000256" key="10">
    <source>
        <dbReference type="PIRSR" id="PIRSR605856-50"/>
    </source>
</evidence>
<dbReference type="InterPro" id="IPR050214">
    <property type="entry name" value="Cys_Synth/Cystath_Beta-Synth"/>
</dbReference>
<evidence type="ECO:0000256" key="8">
    <source>
        <dbReference type="ARBA" id="ARBA00023192"/>
    </source>
</evidence>
<evidence type="ECO:0000256" key="5">
    <source>
        <dbReference type="ARBA" id="ARBA00022605"/>
    </source>
</evidence>
<comment type="catalytic activity">
    <reaction evidence="9">
        <text>O-acetyl-L-serine + hydrogen sulfide = L-cysteine + acetate</text>
        <dbReference type="Rhea" id="RHEA:14829"/>
        <dbReference type="ChEBI" id="CHEBI:29919"/>
        <dbReference type="ChEBI" id="CHEBI:30089"/>
        <dbReference type="ChEBI" id="CHEBI:35235"/>
        <dbReference type="ChEBI" id="CHEBI:58340"/>
        <dbReference type="EC" id="2.5.1.47"/>
    </reaction>
</comment>
<dbReference type="NCBIfam" id="TIGR01136">
    <property type="entry name" value="cysKM"/>
    <property type="match status" value="1"/>
</dbReference>
<dbReference type="CDD" id="cd01561">
    <property type="entry name" value="CBS_like"/>
    <property type="match status" value="1"/>
</dbReference>
<accession>A0A850NIU0</accession>
<dbReference type="Proteomes" id="UP000565205">
    <property type="component" value="Unassembled WGS sequence"/>
</dbReference>
<evidence type="ECO:0000256" key="1">
    <source>
        <dbReference type="ARBA" id="ARBA00001933"/>
    </source>
</evidence>
<dbReference type="GO" id="GO:0005737">
    <property type="term" value="C:cytoplasm"/>
    <property type="evidence" value="ECO:0007669"/>
    <property type="project" value="UniProtKB-ARBA"/>
</dbReference>
<reference evidence="14 16" key="2">
    <citation type="submission" date="2020-08" db="EMBL/GenBank/DDBJ databases">
        <title>Genomic Encyclopedia of Type Strains, Phase III (KMG-III): the genomes of soil and plant-associated and newly described type strains.</title>
        <authorList>
            <person name="Whitman W."/>
        </authorList>
    </citation>
    <scope>NUCLEOTIDE SEQUENCE [LARGE SCALE GENOMIC DNA]</scope>
    <source>
        <strain evidence="14 16">CECT 8088</strain>
    </source>
</reference>
<dbReference type="SUPFAM" id="SSF53686">
    <property type="entry name" value="Tryptophan synthase beta subunit-like PLP-dependent enzymes"/>
    <property type="match status" value="1"/>
</dbReference>
<proteinExistence type="inferred from homology"/>
<gene>
    <name evidence="15" type="primary">cysK</name>
    <name evidence="14" type="ORF">FHR90_002363</name>
    <name evidence="15" type="ORF">HUK83_05295</name>
</gene>
<dbReference type="NCBIfam" id="TIGR01139">
    <property type="entry name" value="cysK"/>
    <property type="match status" value="1"/>
</dbReference>
<comment type="caution">
    <text evidence="15">The sequence shown here is derived from an EMBL/GenBank/DDBJ whole genome shotgun (WGS) entry which is preliminary data.</text>
</comment>
<feature type="region of interest" description="Disordered" evidence="12">
    <location>
        <begin position="1"/>
        <end position="24"/>
    </location>
</feature>
<comment type="cofactor">
    <cofactor evidence="1 10">
        <name>pyridoxal 5'-phosphate</name>
        <dbReference type="ChEBI" id="CHEBI:597326"/>
    </cofactor>
</comment>
<comment type="similarity">
    <text evidence="3">Belongs to the cysteine synthase/cystathionine beta-synthase family.</text>
</comment>
<dbReference type="InterPro" id="IPR005859">
    <property type="entry name" value="CysK"/>
</dbReference>
<evidence type="ECO:0000256" key="3">
    <source>
        <dbReference type="ARBA" id="ARBA00007103"/>
    </source>
</evidence>
<feature type="domain" description="Tryptophan synthase beta chain-like PALP" evidence="13">
    <location>
        <begin position="47"/>
        <end position="332"/>
    </location>
</feature>
<name>A0A850NIU0_9PROT</name>
<keyword evidence="8" id="KW-0198">Cysteine biosynthesis</keyword>
<feature type="binding site" evidence="10">
    <location>
        <begin position="219"/>
        <end position="223"/>
    </location>
    <ligand>
        <name>pyridoxal 5'-phosphate</name>
        <dbReference type="ChEBI" id="CHEBI:597326"/>
    </ligand>
</feature>
<dbReference type="InterPro" id="IPR005856">
    <property type="entry name" value="Cys_synth"/>
</dbReference>
<keyword evidence="16" id="KW-1185">Reference proteome</keyword>
<evidence type="ECO:0000256" key="11">
    <source>
        <dbReference type="PIRSR" id="PIRSR605856-51"/>
    </source>
</evidence>
<keyword evidence="6 15" id="KW-0808">Transferase</keyword>
<dbReference type="EMBL" id="JABXXQ010000064">
    <property type="protein sequence ID" value="NVN29751.1"/>
    <property type="molecule type" value="Genomic_DNA"/>
</dbReference>